<evidence type="ECO:0000313" key="4">
    <source>
        <dbReference type="Proteomes" id="UP000299102"/>
    </source>
</evidence>
<dbReference type="OrthoDB" id="8053742at2759"/>
<proteinExistence type="predicted"/>
<evidence type="ECO:0000256" key="2">
    <source>
        <dbReference type="SAM" id="MobiDB-lite"/>
    </source>
</evidence>
<keyword evidence="4" id="KW-1185">Reference proteome</keyword>
<accession>A0A4C2ADN9</accession>
<dbReference type="EMBL" id="BGZK01003085">
    <property type="protein sequence ID" value="GBP98180.1"/>
    <property type="molecule type" value="Genomic_DNA"/>
</dbReference>
<organism evidence="3 4">
    <name type="scientific">Eumeta variegata</name>
    <name type="common">Bagworm moth</name>
    <name type="synonym">Eumeta japonica</name>
    <dbReference type="NCBI Taxonomy" id="151549"/>
    <lineage>
        <taxon>Eukaryota</taxon>
        <taxon>Metazoa</taxon>
        <taxon>Ecdysozoa</taxon>
        <taxon>Arthropoda</taxon>
        <taxon>Hexapoda</taxon>
        <taxon>Insecta</taxon>
        <taxon>Pterygota</taxon>
        <taxon>Neoptera</taxon>
        <taxon>Endopterygota</taxon>
        <taxon>Lepidoptera</taxon>
        <taxon>Glossata</taxon>
        <taxon>Ditrysia</taxon>
        <taxon>Tineoidea</taxon>
        <taxon>Psychidae</taxon>
        <taxon>Oiketicinae</taxon>
        <taxon>Eumeta</taxon>
    </lineage>
</organism>
<name>A0A4C2ADN9_EUMVA</name>
<dbReference type="Proteomes" id="UP000299102">
    <property type="component" value="Unassembled WGS sequence"/>
</dbReference>
<gene>
    <name evidence="3" type="ORF">EVAR_69031_1</name>
</gene>
<dbReference type="AlphaFoldDB" id="A0A4C2ADN9"/>
<feature type="coiled-coil region" evidence="1">
    <location>
        <begin position="6"/>
        <end position="33"/>
    </location>
</feature>
<feature type="region of interest" description="Disordered" evidence="2">
    <location>
        <begin position="241"/>
        <end position="267"/>
    </location>
</feature>
<evidence type="ECO:0000313" key="3">
    <source>
        <dbReference type="EMBL" id="GBP98180.1"/>
    </source>
</evidence>
<reference evidence="3 4" key="1">
    <citation type="journal article" date="2019" name="Commun. Biol.">
        <title>The bagworm genome reveals a unique fibroin gene that provides high tensile strength.</title>
        <authorList>
            <person name="Kono N."/>
            <person name="Nakamura H."/>
            <person name="Ohtoshi R."/>
            <person name="Tomita M."/>
            <person name="Numata K."/>
            <person name="Arakawa K."/>
        </authorList>
    </citation>
    <scope>NUCLEOTIDE SEQUENCE [LARGE SCALE GENOMIC DNA]</scope>
</reference>
<comment type="caution">
    <text evidence="3">The sequence shown here is derived from an EMBL/GenBank/DDBJ whole genome shotgun (WGS) entry which is preliminary data.</text>
</comment>
<protein>
    <recommendedName>
        <fullName evidence="5">Retrovirus-related Gag polyprotein from transposon gypsy</fullName>
    </recommendedName>
</protein>
<evidence type="ECO:0008006" key="5">
    <source>
        <dbReference type="Google" id="ProtNLM"/>
    </source>
</evidence>
<sequence length="267" mass="30738">MEQVNLNQLMQQMANLQLALEGVQQENVTLRRSMKQIPISPVINQPNAVALEPRIAAYKSPNDINLEIFESLSTFDGTRSNYRLWREDATRLMNGISRSLYVFKDELTKLTQDKSSPSEFHDEVSKALTVVTSKIAMSGDPAESIKCMTAHVMEDAVRTFKNGINDNFIRSTLYGNPIKDLEYAYAIAQTIEHDNNHRGFQHNIHQGNNRGHHKSTAKEQPRQQFERYQHFRRPYNLPNQHQQNQLQQNFPKPKLMDISSGNTTQIQ</sequence>
<evidence type="ECO:0000256" key="1">
    <source>
        <dbReference type="SAM" id="Coils"/>
    </source>
</evidence>
<keyword evidence="1" id="KW-0175">Coiled coil</keyword>